<dbReference type="InterPro" id="IPR051636">
    <property type="entry name" value="Plant_LTP/defense-related"/>
</dbReference>
<dbReference type="EMBL" id="KZ305040">
    <property type="protein sequence ID" value="PIA41171.1"/>
    <property type="molecule type" value="Genomic_DNA"/>
</dbReference>
<reference evidence="4 5" key="1">
    <citation type="submission" date="2017-09" db="EMBL/GenBank/DDBJ databases">
        <title>WGS assembly of Aquilegia coerulea Goldsmith.</title>
        <authorList>
            <person name="Hodges S."/>
            <person name="Kramer E."/>
            <person name="Nordborg M."/>
            <person name="Tomkins J."/>
            <person name="Borevitz J."/>
            <person name="Derieg N."/>
            <person name="Yan J."/>
            <person name="Mihaltcheva S."/>
            <person name="Hayes R.D."/>
            <person name="Rokhsar D."/>
        </authorList>
    </citation>
    <scope>NUCLEOTIDE SEQUENCE [LARGE SCALE GENOMIC DNA]</scope>
    <source>
        <strain evidence="5">cv. Goldsmith</strain>
    </source>
</reference>
<dbReference type="InterPro" id="IPR016140">
    <property type="entry name" value="Bifunc_inhib/LTP/seed_store"/>
</dbReference>
<dbReference type="InterPro" id="IPR027923">
    <property type="entry name" value="Hydrophob_seed_dom"/>
</dbReference>
<feature type="compositionally biased region" description="Pro residues" evidence="2">
    <location>
        <begin position="1"/>
        <end position="57"/>
    </location>
</feature>
<dbReference type="AlphaFoldDB" id="A0A2G5DCC0"/>
<dbReference type="Pfam" id="PF14547">
    <property type="entry name" value="Hydrophob_seed"/>
    <property type="match status" value="1"/>
</dbReference>
<organism evidence="4 5">
    <name type="scientific">Aquilegia coerulea</name>
    <name type="common">Rocky mountain columbine</name>
    <dbReference type="NCBI Taxonomy" id="218851"/>
    <lineage>
        <taxon>Eukaryota</taxon>
        <taxon>Viridiplantae</taxon>
        <taxon>Streptophyta</taxon>
        <taxon>Embryophyta</taxon>
        <taxon>Tracheophyta</taxon>
        <taxon>Spermatophyta</taxon>
        <taxon>Magnoliopsida</taxon>
        <taxon>Ranunculales</taxon>
        <taxon>Ranunculaceae</taxon>
        <taxon>Thalictroideae</taxon>
        <taxon>Aquilegia</taxon>
    </lineage>
</organism>
<dbReference type="CDD" id="cd01958">
    <property type="entry name" value="HPS_like"/>
    <property type="match status" value="1"/>
</dbReference>
<dbReference type="SMART" id="SM00499">
    <property type="entry name" value="AAI"/>
    <property type="match status" value="1"/>
</dbReference>
<sequence length="148" mass="14859">MPTPPSTPSTPVPIPTPPSTPVPIPTPPSTPSTPTPMPTPPSTPSTPTPMPTPPTPPSSESCPIDTLKLGVCGDLLGGLVNIIVGTPPNSKPCCSLIQGIADLDAAVCLCTALKANILGINLNVPISLTLLLNTCGKNAPSGFECHSS</sequence>
<dbReference type="FunFam" id="1.10.110.10:FF:000003">
    <property type="entry name" value="pEARLI1-like lipid transfer protein 1"/>
    <property type="match status" value="1"/>
</dbReference>
<dbReference type="SUPFAM" id="SSF47699">
    <property type="entry name" value="Bifunctional inhibitor/lipid-transfer protein/seed storage 2S albumin"/>
    <property type="match status" value="1"/>
</dbReference>
<dbReference type="Gene3D" id="1.10.110.10">
    <property type="entry name" value="Plant lipid-transfer and hydrophobic proteins"/>
    <property type="match status" value="1"/>
</dbReference>
<dbReference type="OrthoDB" id="10459253at2759"/>
<evidence type="ECO:0000259" key="3">
    <source>
        <dbReference type="SMART" id="SM00499"/>
    </source>
</evidence>
<dbReference type="PANTHER" id="PTHR31731">
    <property type="match status" value="1"/>
</dbReference>
<evidence type="ECO:0000313" key="4">
    <source>
        <dbReference type="EMBL" id="PIA41171.1"/>
    </source>
</evidence>
<feature type="domain" description="Bifunctional inhibitor/plant lipid transfer protein/seed storage helical" evidence="3">
    <location>
        <begin position="62"/>
        <end position="145"/>
    </location>
</feature>
<gene>
    <name evidence="4" type="ORF">AQUCO_02300163v1</name>
</gene>
<dbReference type="Proteomes" id="UP000230069">
    <property type="component" value="Unassembled WGS sequence"/>
</dbReference>
<protein>
    <recommendedName>
        <fullName evidence="3">Bifunctional inhibitor/plant lipid transfer protein/seed storage helical domain-containing protein</fullName>
    </recommendedName>
</protein>
<evidence type="ECO:0000313" key="5">
    <source>
        <dbReference type="Proteomes" id="UP000230069"/>
    </source>
</evidence>
<proteinExistence type="predicted"/>
<dbReference type="PRINTS" id="PR01217">
    <property type="entry name" value="PRICHEXTENSN"/>
</dbReference>
<evidence type="ECO:0000256" key="2">
    <source>
        <dbReference type="SAM" id="MobiDB-lite"/>
    </source>
</evidence>
<feature type="region of interest" description="Disordered" evidence="2">
    <location>
        <begin position="1"/>
        <end position="61"/>
    </location>
</feature>
<dbReference type="InterPro" id="IPR036312">
    <property type="entry name" value="Bifun_inhib/LTP/seed_sf"/>
</dbReference>
<evidence type="ECO:0000256" key="1">
    <source>
        <dbReference type="ARBA" id="ARBA00022729"/>
    </source>
</evidence>
<dbReference type="STRING" id="218851.A0A2G5DCC0"/>
<keyword evidence="1" id="KW-0732">Signal</keyword>
<dbReference type="InParanoid" id="A0A2G5DCC0"/>
<keyword evidence="5" id="KW-1185">Reference proteome</keyword>
<accession>A0A2G5DCC0</accession>
<name>A0A2G5DCC0_AQUCA</name>